<accession>A0A9P4I8Z3</accession>
<gene>
    <name evidence="1" type="ORF">NA57DRAFT_80966</name>
</gene>
<dbReference type="AlphaFoldDB" id="A0A9P4I8Z3"/>
<dbReference type="Proteomes" id="UP000799772">
    <property type="component" value="Unassembled WGS sequence"/>
</dbReference>
<evidence type="ECO:0000313" key="1">
    <source>
        <dbReference type="EMBL" id="KAF2093961.1"/>
    </source>
</evidence>
<proteinExistence type="predicted"/>
<name>A0A9P4I8Z3_9PEZI</name>
<protein>
    <submittedName>
        <fullName evidence="1">Uncharacterized protein</fullName>
    </submittedName>
</protein>
<sequence length="310" mass="35746">MRKAKMRKTTTRPTGILAFAPPDSVQKVGNFHQQEQSRFCNLPMELRFEIYRNVIFTHDVDAAFRAEELGKQAGARKAIMSAVIRLSRTAKRINIELEKIIPFDKMALVFDCDNFPPQIVMNCSRLCTDHRLLTLMGRAEMAQLIATNFEGPWDWTLSQKDKDLTFIMMGLQKIDQLRELVVTMKCRVGSDKELAEELKQEEDELRAQEDTRLYKTLAEGLDQEGDERRAHGHAHPYESLVEDLVTLRADPSIIFKRGCDHSYCGPSAEWLWHFGKVEMYSFGKERMCGEMGEERRCGGYLEAPEWISMV</sequence>
<keyword evidence="2" id="KW-1185">Reference proteome</keyword>
<evidence type="ECO:0000313" key="2">
    <source>
        <dbReference type="Proteomes" id="UP000799772"/>
    </source>
</evidence>
<reference evidence="1" key="1">
    <citation type="journal article" date="2020" name="Stud. Mycol.">
        <title>101 Dothideomycetes genomes: a test case for predicting lifestyles and emergence of pathogens.</title>
        <authorList>
            <person name="Haridas S."/>
            <person name="Albert R."/>
            <person name="Binder M."/>
            <person name="Bloem J."/>
            <person name="Labutti K."/>
            <person name="Salamov A."/>
            <person name="Andreopoulos B."/>
            <person name="Baker S."/>
            <person name="Barry K."/>
            <person name="Bills G."/>
            <person name="Bluhm B."/>
            <person name="Cannon C."/>
            <person name="Castanera R."/>
            <person name="Culley D."/>
            <person name="Daum C."/>
            <person name="Ezra D."/>
            <person name="Gonzalez J."/>
            <person name="Henrissat B."/>
            <person name="Kuo A."/>
            <person name="Liang C."/>
            <person name="Lipzen A."/>
            <person name="Lutzoni F."/>
            <person name="Magnuson J."/>
            <person name="Mondo S."/>
            <person name="Nolan M."/>
            <person name="Ohm R."/>
            <person name="Pangilinan J."/>
            <person name="Park H.-J."/>
            <person name="Ramirez L."/>
            <person name="Alfaro M."/>
            <person name="Sun H."/>
            <person name="Tritt A."/>
            <person name="Yoshinaga Y."/>
            <person name="Zwiers L.-H."/>
            <person name="Turgeon B."/>
            <person name="Goodwin S."/>
            <person name="Spatafora J."/>
            <person name="Crous P."/>
            <person name="Grigoriev I."/>
        </authorList>
    </citation>
    <scope>NUCLEOTIDE SEQUENCE</scope>
    <source>
        <strain evidence="1">CBS 133067</strain>
    </source>
</reference>
<comment type="caution">
    <text evidence="1">The sequence shown here is derived from an EMBL/GenBank/DDBJ whole genome shotgun (WGS) entry which is preliminary data.</text>
</comment>
<dbReference type="EMBL" id="ML978136">
    <property type="protein sequence ID" value="KAF2093961.1"/>
    <property type="molecule type" value="Genomic_DNA"/>
</dbReference>
<organism evidence="1 2">
    <name type="scientific">Rhizodiscina lignyota</name>
    <dbReference type="NCBI Taxonomy" id="1504668"/>
    <lineage>
        <taxon>Eukaryota</taxon>
        <taxon>Fungi</taxon>
        <taxon>Dikarya</taxon>
        <taxon>Ascomycota</taxon>
        <taxon>Pezizomycotina</taxon>
        <taxon>Dothideomycetes</taxon>
        <taxon>Pleosporomycetidae</taxon>
        <taxon>Aulographales</taxon>
        <taxon>Rhizodiscinaceae</taxon>
        <taxon>Rhizodiscina</taxon>
    </lineage>
</organism>